<dbReference type="AlphaFoldDB" id="A0A2N5SGD6"/>
<evidence type="ECO:0000256" key="1">
    <source>
        <dbReference type="SAM" id="MobiDB-lite"/>
    </source>
</evidence>
<sequence length="95" mass="10352">MALLTRRSRTSRNANSNGDRDTSDNVPIEIEPTGQSDLNTQNNMQANKDVDNILVSVSQSQTESHRAQTPIPTQLSYTVWTRPGPPSKLFGGLGA</sequence>
<protein>
    <submittedName>
        <fullName evidence="2">Uncharacterized protein</fullName>
    </submittedName>
</protein>
<gene>
    <name evidence="2" type="ORF">PCANC_16890</name>
</gene>
<dbReference type="EMBL" id="PGCJ01000987">
    <property type="protein sequence ID" value="PLW12294.1"/>
    <property type="molecule type" value="Genomic_DNA"/>
</dbReference>
<organism evidence="2 3">
    <name type="scientific">Puccinia coronata f. sp. avenae</name>
    <dbReference type="NCBI Taxonomy" id="200324"/>
    <lineage>
        <taxon>Eukaryota</taxon>
        <taxon>Fungi</taxon>
        <taxon>Dikarya</taxon>
        <taxon>Basidiomycota</taxon>
        <taxon>Pucciniomycotina</taxon>
        <taxon>Pucciniomycetes</taxon>
        <taxon>Pucciniales</taxon>
        <taxon>Pucciniaceae</taxon>
        <taxon>Puccinia</taxon>
    </lineage>
</organism>
<proteinExistence type="predicted"/>
<comment type="caution">
    <text evidence="2">The sequence shown here is derived from an EMBL/GenBank/DDBJ whole genome shotgun (WGS) entry which is preliminary data.</text>
</comment>
<feature type="compositionally biased region" description="Basic residues" evidence="1">
    <location>
        <begin position="1"/>
        <end position="10"/>
    </location>
</feature>
<feature type="compositionally biased region" description="Polar residues" evidence="1">
    <location>
        <begin position="33"/>
        <end position="42"/>
    </location>
</feature>
<accession>A0A2N5SGD6</accession>
<keyword evidence="3" id="KW-1185">Reference proteome</keyword>
<name>A0A2N5SGD6_9BASI</name>
<reference evidence="2 3" key="1">
    <citation type="submission" date="2017-11" db="EMBL/GenBank/DDBJ databases">
        <title>De novo assembly and phasing of dikaryotic genomes from two isolates of Puccinia coronata f. sp. avenae, the causal agent of oat crown rust.</title>
        <authorList>
            <person name="Miller M.E."/>
            <person name="Zhang Y."/>
            <person name="Omidvar V."/>
            <person name="Sperschneider J."/>
            <person name="Schwessinger B."/>
            <person name="Raley C."/>
            <person name="Palmer J.M."/>
            <person name="Garnica D."/>
            <person name="Upadhyaya N."/>
            <person name="Rathjen J."/>
            <person name="Taylor J.M."/>
            <person name="Park R.F."/>
            <person name="Dodds P.N."/>
            <person name="Hirsch C.D."/>
            <person name="Kianian S.F."/>
            <person name="Figueroa M."/>
        </authorList>
    </citation>
    <scope>NUCLEOTIDE SEQUENCE [LARGE SCALE GENOMIC DNA]</scope>
    <source>
        <strain evidence="2">12NC29</strain>
    </source>
</reference>
<evidence type="ECO:0000313" key="2">
    <source>
        <dbReference type="EMBL" id="PLW12294.1"/>
    </source>
</evidence>
<dbReference type="Proteomes" id="UP000235388">
    <property type="component" value="Unassembled WGS sequence"/>
</dbReference>
<feature type="region of interest" description="Disordered" evidence="1">
    <location>
        <begin position="1"/>
        <end position="42"/>
    </location>
</feature>
<evidence type="ECO:0000313" key="3">
    <source>
        <dbReference type="Proteomes" id="UP000235388"/>
    </source>
</evidence>